<accession>A0A1E3Q702</accession>
<reference evidence="1 2" key="1">
    <citation type="journal article" date="2016" name="Proc. Natl. Acad. Sci. U.S.A.">
        <title>Comparative genomics of biotechnologically important yeasts.</title>
        <authorList>
            <person name="Riley R."/>
            <person name="Haridas S."/>
            <person name="Wolfe K.H."/>
            <person name="Lopes M.R."/>
            <person name="Hittinger C.T."/>
            <person name="Goeker M."/>
            <person name="Salamov A.A."/>
            <person name="Wisecaver J.H."/>
            <person name="Long T.M."/>
            <person name="Calvey C.H."/>
            <person name="Aerts A.L."/>
            <person name="Barry K.W."/>
            <person name="Choi C."/>
            <person name="Clum A."/>
            <person name="Coughlan A.Y."/>
            <person name="Deshpande S."/>
            <person name="Douglass A.P."/>
            <person name="Hanson S.J."/>
            <person name="Klenk H.-P."/>
            <person name="LaButti K.M."/>
            <person name="Lapidus A."/>
            <person name="Lindquist E.A."/>
            <person name="Lipzen A.M."/>
            <person name="Meier-Kolthoff J.P."/>
            <person name="Ohm R.A."/>
            <person name="Otillar R.P."/>
            <person name="Pangilinan J.L."/>
            <person name="Peng Y."/>
            <person name="Rokas A."/>
            <person name="Rosa C.A."/>
            <person name="Scheuner C."/>
            <person name="Sibirny A.A."/>
            <person name="Slot J.C."/>
            <person name="Stielow J.B."/>
            <person name="Sun H."/>
            <person name="Kurtzman C.P."/>
            <person name="Blackwell M."/>
            <person name="Grigoriev I.V."/>
            <person name="Jeffries T.W."/>
        </authorList>
    </citation>
    <scope>NUCLEOTIDE SEQUENCE [LARGE SCALE GENOMIC DNA]</scope>
    <source>
        <strain evidence="1 2">NRRL Y-11557</strain>
    </source>
</reference>
<dbReference type="Proteomes" id="UP000094385">
    <property type="component" value="Unassembled WGS sequence"/>
</dbReference>
<gene>
    <name evidence="1" type="ORF">LIPSTDRAFT_308194</name>
</gene>
<evidence type="ECO:0000313" key="1">
    <source>
        <dbReference type="EMBL" id="ODQ72777.1"/>
    </source>
</evidence>
<protein>
    <submittedName>
        <fullName evidence="1">Uncharacterized protein</fullName>
    </submittedName>
</protein>
<proteinExistence type="predicted"/>
<sequence length="187" mass="20816">MSKDAVLTFEASGELDLKAGVIVGLWGKIWTMIRKRIIVSRRHPFPTFCVVLIPIVVGGILTRFSRSYEGAWCYIENTVGVQGYKSVRVHGLDKYDLRTAVHCDGVSFWSIKLPCSLDKSVEYLRVSRLVETFAAFVDAVHTNYSTLLPGGIYFNSPVTLSYRVDGGSKLSSARNGIIFSLFPLNMV</sequence>
<dbReference type="STRING" id="675824.A0A1E3Q702"/>
<name>A0A1E3Q702_LIPST</name>
<dbReference type="EMBL" id="KV454295">
    <property type="protein sequence ID" value="ODQ72777.1"/>
    <property type="molecule type" value="Genomic_DNA"/>
</dbReference>
<evidence type="ECO:0000313" key="2">
    <source>
        <dbReference type="Proteomes" id="UP000094385"/>
    </source>
</evidence>
<dbReference type="AlphaFoldDB" id="A0A1E3Q702"/>
<organism evidence="1 2">
    <name type="scientific">Lipomyces starkeyi NRRL Y-11557</name>
    <dbReference type="NCBI Taxonomy" id="675824"/>
    <lineage>
        <taxon>Eukaryota</taxon>
        <taxon>Fungi</taxon>
        <taxon>Dikarya</taxon>
        <taxon>Ascomycota</taxon>
        <taxon>Saccharomycotina</taxon>
        <taxon>Lipomycetes</taxon>
        <taxon>Lipomycetales</taxon>
        <taxon>Lipomycetaceae</taxon>
        <taxon>Lipomyces</taxon>
    </lineage>
</organism>
<keyword evidence="2" id="KW-1185">Reference proteome</keyword>